<dbReference type="GO" id="GO:0009279">
    <property type="term" value="C:cell outer membrane"/>
    <property type="evidence" value="ECO:0007669"/>
    <property type="project" value="UniProtKB-SubCell"/>
</dbReference>
<dbReference type="InterPro" id="IPR012910">
    <property type="entry name" value="Plug_dom"/>
</dbReference>
<accession>A0A2W5GWW1</accession>
<evidence type="ECO:0000256" key="4">
    <source>
        <dbReference type="ARBA" id="ARBA00023065"/>
    </source>
</evidence>
<feature type="signal peptide" evidence="6">
    <location>
        <begin position="1"/>
        <end position="28"/>
    </location>
</feature>
<keyword evidence="1" id="KW-0410">Iron transport</keyword>
<feature type="domain" description="TonB-dependent receptor plug" evidence="7">
    <location>
        <begin position="143"/>
        <end position="236"/>
    </location>
</feature>
<keyword evidence="5" id="KW-1134">Transmembrane beta strand</keyword>
<dbReference type="GO" id="GO:0015344">
    <property type="term" value="F:siderophore uptake transmembrane transporter activity"/>
    <property type="evidence" value="ECO:0007669"/>
    <property type="project" value="TreeGrafter"/>
</dbReference>
<keyword evidence="5" id="KW-0472">Membrane</keyword>
<dbReference type="Gene3D" id="2.170.130.10">
    <property type="entry name" value="TonB-dependent receptor, plug domain"/>
    <property type="match status" value="1"/>
</dbReference>
<comment type="subcellular location">
    <subcellularLocation>
        <location evidence="5">Cell outer membrane</location>
        <topology evidence="5">Multi-pass membrane protein</topology>
    </subcellularLocation>
</comment>
<comment type="caution">
    <text evidence="8">The sequence shown here is derived from an EMBL/GenBank/DDBJ whole genome shotgun (WGS) entry which is preliminary data.</text>
</comment>
<keyword evidence="5" id="KW-0813">Transport</keyword>
<evidence type="ECO:0000256" key="2">
    <source>
        <dbReference type="ARBA" id="ARBA00022729"/>
    </source>
</evidence>
<organism evidence="8 9">
    <name type="scientific">Pseudopedobacter saltans</name>
    <dbReference type="NCBI Taxonomy" id="151895"/>
    <lineage>
        <taxon>Bacteria</taxon>
        <taxon>Pseudomonadati</taxon>
        <taxon>Bacteroidota</taxon>
        <taxon>Sphingobacteriia</taxon>
        <taxon>Sphingobacteriales</taxon>
        <taxon>Sphingobacteriaceae</taxon>
        <taxon>Pseudopedobacter</taxon>
    </lineage>
</organism>
<keyword evidence="5" id="KW-0998">Cell outer membrane</keyword>
<dbReference type="Pfam" id="PF07715">
    <property type="entry name" value="Plug"/>
    <property type="match status" value="1"/>
</dbReference>
<dbReference type="Proteomes" id="UP000249645">
    <property type="component" value="Unassembled WGS sequence"/>
</dbReference>
<comment type="similarity">
    <text evidence="5">Belongs to the TonB-dependent receptor family.</text>
</comment>
<proteinExistence type="inferred from homology"/>
<keyword evidence="2 6" id="KW-0732">Signal</keyword>
<name>A0A2W5GWW1_9SPHI</name>
<dbReference type="EMBL" id="QFOI01000179">
    <property type="protein sequence ID" value="PZP47832.1"/>
    <property type="molecule type" value="Genomic_DNA"/>
</dbReference>
<keyword evidence="5" id="KW-0812">Transmembrane</keyword>
<dbReference type="AlphaFoldDB" id="A0A2W5GWW1"/>
<evidence type="ECO:0000259" key="7">
    <source>
        <dbReference type="Pfam" id="PF07715"/>
    </source>
</evidence>
<dbReference type="SUPFAM" id="SSF49464">
    <property type="entry name" value="Carboxypeptidase regulatory domain-like"/>
    <property type="match status" value="1"/>
</dbReference>
<evidence type="ECO:0000313" key="8">
    <source>
        <dbReference type="EMBL" id="PZP47832.1"/>
    </source>
</evidence>
<evidence type="ECO:0000256" key="3">
    <source>
        <dbReference type="ARBA" id="ARBA00023004"/>
    </source>
</evidence>
<sequence length="237" mass="26115">MSLHTTPKKINYLPLLACLLCISAHIHAQQVSPLRGYVKTSDLDPIRNATIKIDSSPSVYHSDADGYYFIPNIKEGSHRFLILDGKDTILNKELLVKAIQNKSFDIEVVPNANQLREVTVVSGKPRYTQTSSEFVSKLPLKNIENPQSYSTINKAVIEEQVITDFSDVLKNATGVYKVSGNRFINTGGGSQYTIRGFNTEVSMVDGIPSQTNAEYDPSFVERVEVLKGPSATLYGGA</sequence>
<dbReference type="PROSITE" id="PS52016">
    <property type="entry name" value="TONB_DEPENDENT_REC_3"/>
    <property type="match status" value="1"/>
</dbReference>
<dbReference type="InterPro" id="IPR037066">
    <property type="entry name" value="Plug_dom_sf"/>
</dbReference>
<reference evidence="8 9" key="1">
    <citation type="submission" date="2017-11" db="EMBL/GenBank/DDBJ databases">
        <title>Infants hospitalized years apart are colonized by the same room-sourced microbial strains.</title>
        <authorList>
            <person name="Brooks B."/>
            <person name="Olm M.R."/>
            <person name="Firek B.A."/>
            <person name="Baker R."/>
            <person name="Thomas B.C."/>
            <person name="Morowitz M.J."/>
            <person name="Banfield J.F."/>
        </authorList>
    </citation>
    <scope>NUCLEOTIDE SEQUENCE [LARGE SCALE GENOMIC DNA]</scope>
    <source>
        <strain evidence="8">S2_009_000_R2_76</strain>
    </source>
</reference>
<dbReference type="PANTHER" id="PTHR32552">
    <property type="entry name" value="FERRICHROME IRON RECEPTOR-RELATED"/>
    <property type="match status" value="1"/>
</dbReference>
<evidence type="ECO:0000256" key="1">
    <source>
        <dbReference type="ARBA" id="ARBA00022496"/>
    </source>
</evidence>
<dbReference type="SUPFAM" id="SSF56935">
    <property type="entry name" value="Porins"/>
    <property type="match status" value="1"/>
</dbReference>
<evidence type="ECO:0000256" key="5">
    <source>
        <dbReference type="PROSITE-ProRule" id="PRU01360"/>
    </source>
</evidence>
<keyword evidence="4" id="KW-0406">Ion transport</keyword>
<evidence type="ECO:0000256" key="6">
    <source>
        <dbReference type="SAM" id="SignalP"/>
    </source>
</evidence>
<feature type="chain" id="PRO_5016176147" description="TonB-dependent receptor plug domain-containing protein" evidence="6">
    <location>
        <begin position="29"/>
        <end position="237"/>
    </location>
</feature>
<dbReference type="InterPro" id="IPR039426">
    <property type="entry name" value="TonB-dep_rcpt-like"/>
</dbReference>
<dbReference type="InterPro" id="IPR008969">
    <property type="entry name" value="CarboxyPept-like_regulatory"/>
</dbReference>
<feature type="non-terminal residue" evidence="8">
    <location>
        <position position="237"/>
    </location>
</feature>
<protein>
    <recommendedName>
        <fullName evidence="7">TonB-dependent receptor plug domain-containing protein</fullName>
    </recommendedName>
</protein>
<dbReference type="PANTHER" id="PTHR32552:SF68">
    <property type="entry name" value="FERRICHROME OUTER MEMBRANE TRANSPORTER_PHAGE RECEPTOR"/>
    <property type="match status" value="1"/>
</dbReference>
<evidence type="ECO:0000313" key="9">
    <source>
        <dbReference type="Proteomes" id="UP000249645"/>
    </source>
</evidence>
<keyword evidence="3" id="KW-0408">Iron</keyword>
<gene>
    <name evidence="8" type="ORF">DI598_10610</name>
</gene>